<dbReference type="InterPro" id="IPR010766">
    <property type="entry name" value="DRTGG"/>
</dbReference>
<dbReference type="InterPro" id="IPR042113">
    <property type="entry name" value="P_AcTrfase_dom1"/>
</dbReference>
<dbReference type="SUPFAM" id="SSF75138">
    <property type="entry name" value="HprK N-terminal domain-like"/>
    <property type="match status" value="1"/>
</dbReference>
<evidence type="ECO:0000256" key="5">
    <source>
        <dbReference type="ARBA" id="ARBA00009786"/>
    </source>
</evidence>
<evidence type="ECO:0000259" key="14">
    <source>
        <dbReference type="Pfam" id="PF01515"/>
    </source>
</evidence>
<dbReference type="InterPro" id="IPR002505">
    <property type="entry name" value="PTA_PTB"/>
</dbReference>
<dbReference type="Gene3D" id="3.40.50.10950">
    <property type="match status" value="1"/>
</dbReference>
<evidence type="ECO:0000256" key="6">
    <source>
        <dbReference type="ARBA" id="ARBA00012707"/>
    </source>
</evidence>
<dbReference type="RefSeq" id="WP_253761110.1">
    <property type="nucleotide sequence ID" value="NZ_JAMZDZ010000001.1"/>
</dbReference>
<dbReference type="InterPro" id="IPR042112">
    <property type="entry name" value="P_AcTrfase_dom2"/>
</dbReference>
<comment type="caution">
    <text evidence="16">The sequence shown here is derived from an EMBL/GenBank/DDBJ whole genome shotgun (WGS) entry which is preliminary data.</text>
</comment>
<organism evidence="16 17">
    <name type="scientific">Hamadaea flava</name>
    <dbReference type="NCBI Taxonomy" id="1742688"/>
    <lineage>
        <taxon>Bacteria</taxon>
        <taxon>Bacillati</taxon>
        <taxon>Actinomycetota</taxon>
        <taxon>Actinomycetes</taxon>
        <taxon>Micromonosporales</taxon>
        <taxon>Micromonosporaceae</taxon>
        <taxon>Hamadaea</taxon>
    </lineage>
</organism>
<dbReference type="SUPFAM" id="SSF52540">
    <property type="entry name" value="P-loop containing nucleoside triphosphate hydrolases"/>
    <property type="match status" value="1"/>
</dbReference>
<evidence type="ECO:0000313" key="17">
    <source>
        <dbReference type="Proteomes" id="UP001595816"/>
    </source>
</evidence>
<comment type="catalytic activity">
    <reaction evidence="1 13">
        <text>acetyl-CoA + phosphate = acetyl phosphate + CoA</text>
        <dbReference type="Rhea" id="RHEA:19521"/>
        <dbReference type="ChEBI" id="CHEBI:22191"/>
        <dbReference type="ChEBI" id="CHEBI:43474"/>
        <dbReference type="ChEBI" id="CHEBI:57287"/>
        <dbReference type="ChEBI" id="CHEBI:57288"/>
        <dbReference type="EC" id="2.3.1.8"/>
    </reaction>
</comment>
<evidence type="ECO:0000256" key="4">
    <source>
        <dbReference type="ARBA" id="ARBA00008756"/>
    </source>
</evidence>
<accession>A0ABV8LW39</accession>
<evidence type="ECO:0000256" key="12">
    <source>
        <dbReference type="ARBA" id="ARBA00049955"/>
    </source>
</evidence>
<evidence type="ECO:0000256" key="7">
    <source>
        <dbReference type="ARBA" id="ARBA00021528"/>
    </source>
</evidence>
<protein>
    <recommendedName>
        <fullName evidence="7 13">Phosphate acetyltransferase</fullName>
        <ecNumber evidence="6 13">2.3.1.8</ecNumber>
    </recommendedName>
    <alternativeName>
        <fullName evidence="11 13">Phosphotransacetylase</fullName>
    </alternativeName>
</protein>
<evidence type="ECO:0000256" key="10">
    <source>
        <dbReference type="ARBA" id="ARBA00023315"/>
    </source>
</evidence>
<evidence type="ECO:0000256" key="11">
    <source>
        <dbReference type="ARBA" id="ARBA00031108"/>
    </source>
</evidence>
<evidence type="ECO:0000256" key="8">
    <source>
        <dbReference type="ARBA" id="ARBA00022490"/>
    </source>
</evidence>
<dbReference type="InterPro" id="IPR027417">
    <property type="entry name" value="P-loop_NTPase"/>
</dbReference>
<sequence length="697" mass="73496">MIYVARSVYVTGLDAGGGKSAIALGVAELLSRRVRRIGVFRPFTRKDDDPIVALLRDHYGMPPAAAATGVRYDEAALMLARGQVDAMVGLILERFHEVERGCDAVVIVGTDFGAPDGGEGEPTFPDELGMNLRLARELGAPLLPVVDGDGRSAADLDTAIRGARQAVAGHSVVAIVANRVAPELRSGVQADLDGTPVYAVPRVAAVSAPTVAEVVQVLNATPLLGSSPQALDRDVLDIVVGGATVPTFLDHVGDGCLVVTPGDRSDLIVAAMAAHFAGLASISGLVLTLGIEPDPRVVSLVGRFRGEVPVISVREDSFDTVGRLTGLEGALTAQNQRKVTAAIGAFEASVDVPELTARLDVTRSDGVTPLMFEFELIERAREDLRHVVLPEGTEERVLRAAEQLLRRGVCELTLLGPVDVIREKARDLGLDLRLDDSGARIVDPNASQWRNEFAATYAKLREHKGMTVDKAWDQVGDVNYFGTLMVQSGRADAMVSGCVHPTADTIRPAFEIIKTAAGVSIASSVFFMCLADRVLVYGDCAINPDPNPEQLADIAISSAATAERFGVEPRVAMLSYSTGISGFGADVDKVAHATELVRKRRPDLPVVGPIQYDAAVDPSVAATKMPGSEVAGHATVLIFPDLNTGNNTYKAVQRSAGAVAVGPVMQGLRKPVNDLSRGATVRDIVSTVAITAIQAAS</sequence>
<evidence type="ECO:0000313" key="16">
    <source>
        <dbReference type="EMBL" id="MFC4134749.1"/>
    </source>
</evidence>
<dbReference type="Gene3D" id="3.40.1390.20">
    <property type="entry name" value="HprK N-terminal domain-like"/>
    <property type="match status" value="1"/>
</dbReference>
<evidence type="ECO:0000256" key="13">
    <source>
        <dbReference type="PIRNR" id="PIRNR006107"/>
    </source>
</evidence>
<name>A0ABV8LW39_9ACTN</name>
<comment type="pathway">
    <text evidence="3 13">Metabolic intermediate biosynthesis; acetyl-CoA biosynthesis; acetyl-CoA from acetate: step 2/2.</text>
</comment>
<dbReference type="Pfam" id="PF01515">
    <property type="entry name" value="PTA_PTB"/>
    <property type="match status" value="1"/>
</dbReference>
<dbReference type="InterPro" id="IPR004614">
    <property type="entry name" value="P_AcTrfase"/>
</dbReference>
<dbReference type="InterPro" id="IPR050500">
    <property type="entry name" value="Phos_Acetyltrans/Butyryltrans"/>
</dbReference>
<dbReference type="NCBIfam" id="NF004167">
    <property type="entry name" value="PRK05632.1"/>
    <property type="match status" value="1"/>
</dbReference>
<dbReference type="EC" id="2.3.1.8" evidence="6 13"/>
<dbReference type="EMBL" id="JBHSAY010000015">
    <property type="protein sequence ID" value="MFC4134749.1"/>
    <property type="molecule type" value="Genomic_DNA"/>
</dbReference>
<reference evidence="17" key="1">
    <citation type="journal article" date="2019" name="Int. J. Syst. Evol. Microbiol.">
        <title>The Global Catalogue of Microorganisms (GCM) 10K type strain sequencing project: providing services to taxonomists for standard genome sequencing and annotation.</title>
        <authorList>
            <consortium name="The Broad Institute Genomics Platform"/>
            <consortium name="The Broad Institute Genome Sequencing Center for Infectious Disease"/>
            <person name="Wu L."/>
            <person name="Ma J."/>
        </authorList>
    </citation>
    <scope>NUCLEOTIDE SEQUENCE [LARGE SCALE GENOMIC DNA]</scope>
    <source>
        <strain evidence="17">CGMCC 4.7289</strain>
    </source>
</reference>
<dbReference type="PANTHER" id="PTHR43356">
    <property type="entry name" value="PHOSPHATE ACETYLTRANSFERASE"/>
    <property type="match status" value="1"/>
</dbReference>
<evidence type="ECO:0000256" key="1">
    <source>
        <dbReference type="ARBA" id="ARBA00000705"/>
    </source>
</evidence>
<evidence type="ECO:0000256" key="3">
    <source>
        <dbReference type="ARBA" id="ARBA00004989"/>
    </source>
</evidence>
<comment type="similarity">
    <text evidence="5 13">In the N-terminal section; belongs to the CobB/CobQ family.</text>
</comment>
<keyword evidence="8 13" id="KW-0963">Cytoplasm</keyword>
<evidence type="ECO:0000256" key="9">
    <source>
        <dbReference type="ARBA" id="ARBA00022679"/>
    </source>
</evidence>
<dbReference type="Pfam" id="PF13500">
    <property type="entry name" value="AAA_26"/>
    <property type="match status" value="1"/>
</dbReference>
<comment type="function">
    <text evidence="12 13">Involved in acetate metabolism.</text>
</comment>
<proteinExistence type="inferred from homology"/>
<dbReference type="PANTHER" id="PTHR43356:SF3">
    <property type="entry name" value="PHOSPHATE ACETYLTRANSFERASE"/>
    <property type="match status" value="1"/>
</dbReference>
<evidence type="ECO:0000259" key="15">
    <source>
        <dbReference type="Pfam" id="PF07085"/>
    </source>
</evidence>
<gene>
    <name evidence="16" type="primary">pta</name>
    <name evidence="16" type="ORF">ACFOZ4_29420</name>
</gene>
<keyword evidence="17" id="KW-1185">Reference proteome</keyword>
<feature type="domain" description="Phosphate acetyl/butaryl transferase" evidence="14">
    <location>
        <begin position="372"/>
        <end position="692"/>
    </location>
</feature>
<dbReference type="NCBIfam" id="TIGR00651">
    <property type="entry name" value="pta"/>
    <property type="match status" value="1"/>
</dbReference>
<dbReference type="InterPro" id="IPR028979">
    <property type="entry name" value="Ser_kin/Pase_Hpr-like_N_sf"/>
</dbReference>
<dbReference type="Pfam" id="PF07085">
    <property type="entry name" value="DRTGG"/>
    <property type="match status" value="1"/>
</dbReference>
<dbReference type="SUPFAM" id="SSF53659">
    <property type="entry name" value="Isocitrate/Isopropylmalate dehydrogenase-like"/>
    <property type="match status" value="1"/>
</dbReference>
<keyword evidence="10 13" id="KW-0012">Acyltransferase</keyword>
<dbReference type="NCBIfam" id="NF007233">
    <property type="entry name" value="PRK09653.1"/>
    <property type="match status" value="1"/>
</dbReference>
<dbReference type="Gene3D" id="3.40.50.300">
    <property type="entry name" value="P-loop containing nucleotide triphosphate hydrolases"/>
    <property type="match status" value="1"/>
</dbReference>
<comment type="similarity">
    <text evidence="4 13">In the C-terminal section; belongs to the phosphate acetyltransferase and butyryltransferase family.</text>
</comment>
<comment type="domain">
    <text evidence="13">The N-terminal region seems to be important for proper quaternary structure. The C-terminal region contains the substrate-binding site.</text>
</comment>
<dbReference type="GO" id="GO:0008959">
    <property type="term" value="F:phosphate acetyltransferase activity"/>
    <property type="evidence" value="ECO:0007669"/>
    <property type="project" value="UniProtKB-EC"/>
</dbReference>
<keyword evidence="9 13" id="KW-0808">Transferase</keyword>
<comment type="subcellular location">
    <subcellularLocation>
        <location evidence="2 13">Cytoplasm</location>
    </subcellularLocation>
</comment>
<dbReference type="Proteomes" id="UP001595816">
    <property type="component" value="Unassembled WGS sequence"/>
</dbReference>
<dbReference type="InterPro" id="IPR016475">
    <property type="entry name" value="P-Actrans_bac"/>
</dbReference>
<dbReference type="PIRSF" id="PIRSF006107">
    <property type="entry name" value="PhpActrans_proteobac"/>
    <property type="match status" value="1"/>
</dbReference>
<dbReference type="CDD" id="cd03109">
    <property type="entry name" value="DTBS"/>
    <property type="match status" value="1"/>
</dbReference>
<feature type="domain" description="DRTGG" evidence="15">
    <location>
        <begin position="213"/>
        <end position="324"/>
    </location>
</feature>
<dbReference type="Gene3D" id="3.40.50.10750">
    <property type="entry name" value="Isocitrate/Isopropylmalate dehydrogenase-like"/>
    <property type="match status" value="1"/>
</dbReference>
<evidence type="ECO:0000256" key="2">
    <source>
        <dbReference type="ARBA" id="ARBA00004496"/>
    </source>
</evidence>